<gene>
    <name evidence="2" type="ORF">F511_11348</name>
</gene>
<evidence type="ECO:0000256" key="1">
    <source>
        <dbReference type="SAM" id="Coils"/>
    </source>
</evidence>
<keyword evidence="3" id="KW-1185">Reference proteome</keyword>
<accession>A0A2Z7CG70</accession>
<keyword evidence="1" id="KW-0175">Coiled coil</keyword>
<dbReference type="Proteomes" id="UP000250235">
    <property type="component" value="Unassembled WGS sequence"/>
</dbReference>
<sequence>MISAVSILKASPEFSSEHPLLDSIATIFSDSDVAQTKLTSLMAKRDDFHNKRRRAEAMEQENLSVRDQIRNLTVEYDVCEDVVKRLEREIAEQRSKMALILDEAETLKKTLLSNRSATRAVVDELAGLKSDYVDWTKEIRDSEEKQGECLLKWEQLRRLFC</sequence>
<organism evidence="2 3">
    <name type="scientific">Dorcoceras hygrometricum</name>
    <dbReference type="NCBI Taxonomy" id="472368"/>
    <lineage>
        <taxon>Eukaryota</taxon>
        <taxon>Viridiplantae</taxon>
        <taxon>Streptophyta</taxon>
        <taxon>Embryophyta</taxon>
        <taxon>Tracheophyta</taxon>
        <taxon>Spermatophyta</taxon>
        <taxon>Magnoliopsida</taxon>
        <taxon>eudicotyledons</taxon>
        <taxon>Gunneridae</taxon>
        <taxon>Pentapetalae</taxon>
        <taxon>asterids</taxon>
        <taxon>lamiids</taxon>
        <taxon>Lamiales</taxon>
        <taxon>Gesneriaceae</taxon>
        <taxon>Didymocarpoideae</taxon>
        <taxon>Trichosporeae</taxon>
        <taxon>Loxocarpinae</taxon>
        <taxon>Dorcoceras</taxon>
    </lineage>
</organism>
<name>A0A2Z7CG70_9LAMI</name>
<protein>
    <submittedName>
        <fullName evidence="2">Heat shock transcription factor</fullName>
    </submittedName>
</protein>
<dbReference type="EMBL" id="KQ995730">
    <property type="protein sequence ID" value="KZV46032.1"/>
    <property type="molecule type" value="Genomic_DNA"/>
</dbReference>
<feature type="coiled-coil region" evidence="1">
    <location>
        <begin position="41"/>
        <end position="145"/>
    </location>
</feature>
<reference evidence="2 3" key="1">
    <citation type="journal article" date="2015" name="Proc. Natl. Acad. Sci. U.S.A.">
        <title>The resurrection genome of Boea hygrometrica: A blueprint for survival of dehydration.</title>
        <authorList>
            <person name="Xiao L."/>
            <person name="Yang G."/>
            <person name="Zhang L."/>
            <person name="Yang X."/>
            <person name="Zhao S."/>
            <person name="Ji Z."/>
            <person name="Zhou Q."/>
            <person name="Hu M."/>
            <person name="Wang Y."/>
            <person name="Chen M."/>
            <person name="Xu Y."/>
            <person name="Jin H."/>
            <person name="Xiao X."/>
            <person name="Hu G."/>
            <person name="Bao F."/>
            <person name="Hu Y."/>
            <person name="Wan P."/>
            <person name="Li L."/>
            <person name="Deng X."/>
            <person name="Kuang T."/>
            <person name="Xiang C."/>
            <person name="Zhu J.K."/>
            <person name="Oliver M.J."/>
            <person name="He Y."/>
        </authorList>
    </citation>
    <scope>NUCLEOTIDE SEQUENCE [LARGE SCALE GENOMIC DNA]</scope>
    <source>
        <strain evidence="3">cv. XS01</strain>
    </source>
</reference>
<keyword evidence="2" id="KW-0346">Stress response</keyword>
<dbReference type="AlphaFoldDB" id="A0A2Z7CG70"/>
<evidence type="ECO:0000313" key="3">
    <source>
        <dbReference type="Proteomes" id="UP000250235"/>
    </source>
</evidence>
<evidence type="ECO:0000313" key="2">
    <source>
        <dbReference type="EMBL" id="KZV46032.1"/>
    </source>
</evidence>
<proteinExistence type="predicted"/>